<evidence type="ECO:0000259" key="1">
    <source>
        <dbReference type="Pfam" id="PF08765"/>
    </source>
</evidence>
<dbReference type="GeneID" id="83156480"/>
<accession>D4LE09</accession>
<dbReference type="Gene3D" id="1.10.10.60">
    <property type="entry name" value="Homeodomain-like"/>
    <property type="match status" value="1"/>
</dbReference>
<evidence type="ECO:0000313" key="3">
    <source>
        <dbReference type="Proteomes" id="UP000007054"/>
    </source>
</evidence>
<dbReference type="Pfam" id="PF08765">
    <property type="entry name" value="Mor"/>
    <property type="match status" value="1"/>
</dbReference>
<dbReference type="PATRIC" id="fig|213810.4.peg.1693"/>
<dbReference type="EMBL" id="FP929052">
    <property type="protein sequence ID" value="CBL17854.1"/>
    <property type="molecule type" value="Genomic_DNA"/>
</dbReference>
<dbReference type="InterPro" id="IPR009057">
    <property type="entry name" value="Homeodomain-like_sf"/>
</dbReference>
<dbReference type="SUPFAM" id="SSF46689">
    <property type="entry name" value="Homeodomain-like"/>
    <property type="match status" value="1"/>
</dbReference>
<dbReference type="Proteomes" id="UP000007054">
    <property type="component" value="Chromosome"/>
</dbReference>
<feature type="domain" description="Mor transcription activator" evidence="1">
    <location>
        <begin position="9"/>
        <end position="90"/>
    </location>
</feature>
<dbReference type="InterPro" id="IPR014875">
    <property type="entry name" value="Mor_transcription_activator"/>
</dbReference>
<evidence type="ECO:0000313" key="2">
    <source>
        <dbReference type="EMBL" id="CBL17854.1"/>
    </source>
</evidence>
<dbReference type="HOGENOM" id="CLU_141450_3_0_9"/>
<protein>
    <submittedName>
        <fullName evidence="2">Mor transcription activator family</fullName>
    </submittedName>
</protein>
<dbReference type="STRING" id="213810.RUM_17980"/>
<organism evidence="2 3">
    <name type="scientific">Ruminococcus champanellensis (strain DSM 18848 / JCM 17042 / KCTC 15320 / 18P13)</name>
    <dbReference type="NCBI Taxonomy" id="213810"/>
    <lineage>
        <taxon>Bacteria</taxon>
        <taxon>Bacillati</taxon>
        <taxon>Bacillota</taxon>
        <taxon>Clostridia</taxon>
        <taxon>Eubacteriales</taxon>
        <taxon>Oscillospiraceae</taxon>
        <taxon>Ruminococcus</taxon>
    </lineage>
</organism>
<sequence length="102" mass="11789">MDHNDIEMTDLEGEQRELAETVGITAYRKLVQVYAGQFVYISKAETVLLKKRNQRIRAEYTGQNVRELAIKYNLSESTIRVLTSTEKKRIDNEPTEGQMPLL</sequence>
<dbReference type="AlphaFoldDB" id="D4LE09"/>
<gene>
    <name evidence="2" type="ordered locus">RUM_17980</name>
</gene>
<dbReference type="BioCyc" id="RCHA213810:RUM_RS08730-MONOMER"/>
<reference evidence="2" key="1">
    <citation type="submission" date="2010-03" db="EMBL/GenBank/DDBJ databases">
        <title>The genome sequence of Ruminococcus sp. 18P13.</title>
        <authorList>
            <consortium name="metaHIT consortium -- http://www.metahit.eu/"/>
            <person name="Pajon A."/>
            <person name="Turner K."/>
            <person name="Parkhill J."/>
            <person name="Bernalier A."/>
        </authorList>
    </citation>
    <scope>NUCLEOTIDE SEQUENCE [LARGE SCALE GENOMIC DNA]</scope>
    <source>
        <strain evidence="2">Type strain: 18P13</strain>
    </source>
</reference>
<dbReference type="RefSeq" id="WP_015558760.1">
    <property type="nucleotide sequence ID" value="NC_021039.1"/>
</dbReference>
<dbReference type="KEGG" id="rch:RUM_17980"/>
<reference evidence="2" key="2">
    <citation type="submission" date="2010-03" db="EMBL/GenBank/DDBJ databases">
        <authorList>
            <person name="Pajon A."/>
        </authorList>
    </citation>
    <scope>NUCLEOTIDE SEQUENCE</scope>
    <source>
        <strain evidence="2">Type strain: 18P13</strain>
    </source>
</reference>
<proteinExistence type="predicted"/>
<name>D4LE09_RUMC1</name>
<keyword evidence="3" id="KW-1185">Reference proteome</keyword>